<dbReference type="SUPFAM" id="SSF53474">
    <property type="entry name" value="alpha/beta-Hydrolases"/>
    <property type="match status" value="1"/>
</dbReference>
<dbReference type="PANTHER" id="PTHR48098">
    <property type="entry name" value="ENTEROCHELIN ESTERASE-RELATED"/>
    <property type="match status" value="1"/>
</dbReference>
<dbReference type="Pfam" id="PF00756">
    <property type="entry name" value="Esterase"/>
    <property type="match status" value="1"/>
</dbReference>
<evidence type="ECO:0000313" key="2">
    <source>
        <dbReference type="Proteomes" id="UP001371218"/>
    </source>
</evidence>
<dbReference type="InterPro" id="IPR000801">
    <property type="entry name" value="Esterase-like"/>
</dbReference>
<name>A0ABU9BP81_9BURK</name>
<dbReference type="Gene3D" id="3.40.50.1820">
    <property type="entry name" value="alpha/beta hydrolase"/>
    <property type="match status" value="1"/>
</dbReference>
<keyword evidence="2" id="KW-1185">Reference proteome</keyword>
<accession>A0ABU9BP81</accession>
<dbReference type="InterPro" id="IPR029058">
    <property type="entry name" value="AB_hydrolase_fold"/>
</dbReference>
<dbReference type="InterPro" id="IPR050583">
    <property type="entry name" value="Mycobacterial_A85_antigen"/>
</dbReference>
<reference evidence="1 2" key="1">
    <citation type="submission" date="2024-04" db="EMBL/GenBank/DDBJ databases">
        <title>Novel species of the genus Ideonella isolated from streams.</title>
        <authorList>
            <person name="Lu H."/>
        </authorList>
    </citation>
    <scope>NUCLEOTIDE SEQUENCE [LARGE SCALE GENOMIC DNA]</scope>
    <source>
        <strain evidence="1 2">DXS29W</strain>
    </source>
</reference>
<organism evidence="1 2">
    <name type="scientific">Ideonella lacteola</name>
    <dbReference type="NCBI Taxonomy" id="2984193"/>
    <lineage>
        <taxon>Bacteria</taxon>
        <taxon>Pseudomonadati</taxon>
        <taxon>Pseudomonadota</taxon>
        <taxon>Betaproteobacteria</taxon>
        <taxon>Burkholderiales</taxon>
        <taxon>Sphaerotilaceae</taxon>
        <taxon>Ideonella</taxon>
    </lineage>
</organism>
<dbReference type="PANTHER" id="PTHR48098:SF6">
    <property type="entry name" value="FERRI-BACILLIBACTIN ESTERASE BESA"/>
    <property type="match status" value="1"/>
</dbReference>
<dbReference type="Proteomes" id="UP001371218">
    <property type="component" value="Unassembled WGS sequence"/>
</dbReference>
<sequence length="330" mass="36313">MAGGALRPWRARVRDRLLDWRERWVGVADPFADWSAAPPDASGRFESFGAWPSRHVTPRRIDVWLPPGYDEPDAVPHAVLYMHDGQHLFDPATAAGGHPWAVGHHVTMQMLAGRMRPTIVVGVWNTPLRYAEYAPAPALLRLPAPLYALTVEAGHPAGGPFESLSEGYLHFLIDELKPVIDARYRTRRGPADTAVMGASMGALASLHALVARPDVFGAAGCLSTHWPLTINPALLGHGGDVRLRDIAAAGLGWLAESLPAAGRHRLYFDHGDRHLDGLYGPFQHRVDELAFARGYRPGVDFRSLLFPRAAHHERAWRSRLGQALSWLLPA</sequence>
<gene>
    <name evidence="1" type="ORF">AACH06_12175</name>
</gene>
<dbReference type="GO" id="GO:0016787">
    <property type="term" value="F:hydrolase activity"/>
    <property type="evidence" value="ECO:0007669"/>
    <property type="project" value="UniProtKB-KW"/>
</dbReference>
<protein>
    <submittedName>
        <fullName evidence="1">Alpha/beta hydrolase-fold protein</fullName>
    </submittedName>
</protein>
<proteinExistence type="predicted"/>
<dbReference type="EMBL" id="JBBUTG010000006">
    <property type="protein sequence ID" value="MEK8031576.1"/>
    <property type="molecule type" value="Genomic_DNA"/>
</dbReference>
<dbReference type="RefSeq" id="WP_341425966.1">
    <property type="nucleotide sequence ID" value="NZ_JBBUTG010000006.1"/>
</dbReference>
<evidence type="ECO:0000313" key="1">
    <source>
        <dbReference type="EMBL" id="MEK8031576.1"/>
    </source>
</evidence>
<keyword evidence="1" id="KW-0378">Hydrolase</keyword>
<comment type="caution">
    <text evidence="1">The sequence shown here is derived from an EMBL/GenBank/DDBJ whole genome shotgun (WGS) entry which is preliminary data.</text>
</comment>